<comment type="similarity">
    <text evidence="1">Belongs to the peptidase S33 family. ABHD4/ABHD5 subfamily.</text>
</comment>
<dbReference type="GO" id="GO:0055088">
    <property type="term" value="P:lipid homeostasis"/>
    <property type="evidence" value="ECO:0007669"/>
    <property type="project" value="TreeGrafter"/>
</dbReference>
<dbReference type="PANTHER" id="PTHR42886:SF29">
    <property type="entry name" value="PUMMELIG, ISOFORM A"/>
    <property type="match status" value="1"/>
</dbReference>
<keyword evidence="4" id="KW-1185">Reference proteome</keyword>
<organism evidence="3 4">
    <name type="scientific">Paramuricea clavata</name>
    <name type="common">Red gorgonian</name>
    <name type="synonym">Violescent sea-whip</name>
    <dbReference type="NCBI Taxonomy" id="317549"/>
    <lineage>
        <taxon>Eukaryota</taxon>
        <taxon>Metazoa</taxon>
        <taxon>Cnidaria</taxon>
        <taxon>Anthozoa</taxon>
        <taxon>Octocorallia</taxon>
        <taxon>Malacalcyonacea</taxon>
        <taxon>Plexauridae</taxon>
        <taxon>Paramuricea</taxon>
    </lineage>
</organism>
<dbReference type="AlphaFoldDB" id="A0A6S7L3D4"/>
<proteinExistence type="inferred from homology"/>
<name>A0A6S7L3D4_PARCT</name>
<gene>
    <name evidence="3" type="ORF">PACLA_8A064516</name>
</gene>
<dbReference type="GO" id="GO:0005739">
    <property type="term" value="C:mitochondrion"/>
    <property type="evidence" value="ECO:0007669"/>
    <property type="project" value="TreeGrafter"/>
</dbReference>
<dbReference type="PANTHER" id="PTHR42886">
    <property type="entry name" value="RE40534P-RELATED"/>
    <property type="match status" value="1"/>
</dbReference>
<dbReference type="Proteomes" id="UP001152795">
    <property type="component" value="Unassembled WGS sequence"/>
</dbReference>
<evidence type="ECO:0000313" key="3">
    <source>
        <dbReference type="EMBL" id="CAB4026969.1"/>
    </source>
</evidence>
<evidence type="ECO:0000313" key="4">
    <source>
        <dbReference type="Proteomes" id="UP001152795"/>
    </source>
</evidence>
<protein>
    <recommendedName>
        <fullName evidence="2">AB hydrolase-1 domain-containing protein</fullName>
    </recommendedName>
</protein>
<dbReference type="SUPFAM" id="SSF53474">
    <property type="entry name" value="alpha/beta-Hydrolases"/>
    <property type="match status" value="1"/>
</dbReference>
<dbReference type="GO" id="GO:0006654">
    <property type="term" value="P:phosphatidic acid biosynthetic process"/>
    <property type="evidence" value="ECO:0007669"/>
    <property type="project" value="TreeGrafter"/>
</dbReference>
<dbReference type="GO" id="GO:0052689">
    <property type="term" value="F:carboxylic ester hydrolase activity"/>
    <property type="evidence" value="ECO:0007669"/>
    <property type="project" value="TreeGrafter"/>
</dbReference>
<sequence length="391" mass="45857">MPFGINKMFSFILTCIINCLLKLLLKFEAPEAKLERTEGVLLKSCKRFYQEKFVTVEENVCIRTVIFNPGVPNRPPLVLLHGLNTGLCSFLHSVKRLSRNCTVYAIDLPGFARSSKPQISGDVDEIERKYVRWLEVWRQNLAIEKCFLLGHDFGGYIATLYTLAHPWRVCQLTLYEPWGFPILPFGMTDRSPNKNSIEHSKFFPTWLNKLDTVFHCVRRLNFVYAIFCFYCRQIQSFFQMITHPCKFLQDLFKRPEAWFHYKTLCQEAQNSSGKSAYSRLSVLNVWARYPLIRRINSLDDRVPITFIFGSKSWFDHRSAYEVKCSRSNQDSVSVHIIEGEGKEAIHTENPREFEYIILQKLCSYEEEQDEGWIEDDWISCDYSEDETYNAI</sequence>
<dbReference type="OrthoDB" id="7457040at2759"/>
<evidence type="ECO:0000256" key="1">
    <source>
        <dbReference type="ARBA" id="ARBA00038097"/>
    </source>
</evidence>
<reference evidence="3" key="1">
    <citation type="submission" date="2020-04" db="EMBL/GenBank/DDBJ databases">
        <authorList>
            <person name="Alioto T."/>
            <person name="Alioto T."/>
            <person name="Gomez Garrido J."/>
        </authorList>
    </citation>
    <scope>NUCLEOTIDE SEQUENCE</scope>
    <source>
        <strain evidence="3">A484AB</strain>
    </source>
</reference>
<accession>A0A6S7L3D4</accession>
<comment type="caution">
    <text evidence="3">The sequence shown here is derived from an EMBL/GenBank/DDBJ whole genome shotgun (WGS) entry which is preliminary data.</text>
</comment>
<dbReference type="EMBL" id="CACRXK020014518">
    <property type="protein sequence ID" value="CAB4026969.1"/>
    <property type="molecule type" value="Genomic_DNA"/>
</dbReference>
<dbReference type="InterPro" id="IPR000073">
    <property type="entry name" value="AB_hydrolase_1"/>
</dbReference>
<dbReference type="GO" id="GO:0042171">
    <property type="term" value="F:lysophosphatidic acid acyltransferase activity"/>
    <property type="evidence" value="ECO:0007669"/>
    <property type="project" value="TreeGrafter"/>
</dbReference>
<dbReference type="Pfam" id="PF00561">
    <property type="entry name" value="Abhydrolase_1"/>
    <property type="match status" value="1"/>
</dbReference>
<evidence type="ECO:0000259" key="2">
    <source>
        <dbReference type="Pfam" id="PF00561"/>
    </source>
</evidence>
<dbReference type="Gene3D" id="3.40.50.1820">
    <property type="entry name" value="alpha/beta hydrolase"/>
    <property type="match status" value="1"/>
</dbReference>
<dbReference type="InterPro" id="IPR029058">
    <property type="entry name" value="AB_hydrolase_fold"/>
</dbReference>
<feature type="domain" description="AB hydrolase-1" evidence="2">
    <location>
        <begin position="75"/>
        <end position="226"/>
    </location>
</feature>